<organism evidence="1 2">
    <name type="scientific">Gossypium stocksii</name>
    <dbReference type="NCBI Taxonomy" id="47602"/>
    <lineage>
        <taxon>Eukaryota</taxon>
        <taxon>Viridiplantae</taxon>
        <taxon>Streptophyta</taxon>
        <taxon>Embryophyta</taxon>
        <taxon>Tracheophyta</taxon>
        <taxon>Spermatophyta</taxon>
        <taxon>Magnoliopsida</taxon>
        <taxon>eudicotyledons</taxon>
        <taxon>Gunneridae</taxon>
        <taxon>Pentapetalae</taxon>
        <taxon>rosids</taxon>
        <taxon>malvids</taxon>
        <taxon>Malvales</taxon>
        <taxon>Malvaceae</taxon>
        <taxon>Malvoideae</taxon>
        <taxon>Gossypium</taxon>
    </lineage>
</organism>
<sequence>MQEFECLHSDEIKDVVLVWVLFKHQAQMGFKLVSSNRAGRVLEMIRLVRIPVTSDLGKYLGVPLIHSRVTRKTYWHPVERVQADFSNWKINKLSFAGRTGHTAHIPCIPCKWVSFPWVFEITLTRFAELLIVILQKR</sequence>
<reference evidence="1 2" key="1">
    <citation type="journal article" date="2021" name="Plant Biotechnol. J.">
        <title>Multi-omics assisted identification of the key and species-specific regulatory components of drought-tolerant mechanisms in Gossypium stocksii.</title>
        <authorList>
            <person name="Yu D."/>
            <person name="Ke L."/>
            <person name="Zhang D."/>
            <person name="Wu Y."/>
            <person name="Sun Y."/>
            <person name="Mei J."/>
            <person name="Sun J."/>
            <person name="Sun Y."/>
        </authorList>
    </citation>
    <scope>NUCLEOTIDE SEQUENCE [LARGE SCALE GENOMIC DNA]</scope>
    <source>
        <strain evidence="2">cv. E1</strain>
        <tissue evidence="1">Leaf</tissue>
    </source>
</reference>
<comment type="caution">
    <text evidence="1">The sequence shown here is derived from an EMBL/GenBank/DDBJ whole genome shotgun (WGS) entry which is preliminary data.</text>
</comment>
<dbReference type="Proteomes" id="UP000828251">
    <property type="component" value="Unassembled WGS sequence"/>
</dbReference>
<dbReference type="AlphaFoldDB" id="A0A9D3UD56"/>
<dbReference type="EMBL" id="JAIQCV010000012">
    <property type="protein sequence ID" value="KAH1038315.1"/>
    <property type="molecule type" value="Genomic_DNA"/>
</dbReference>
<keyword evidence="2" id="KW-1185">Reference proteome</keyword>
<protein>
    <submittedName>
        <fullName evidence="1">Uncharacterized protein</fullName>
    </submittedName>
</protein>
<evidence type="ECO:0000313" key="1">
    <source>
        <dbReference type="EMBL" id="KAH1038315.1"/>
    </source>
</evidence>
<name>A0A9D3UD56_9ROSI</name>
<accession>A0A9D3UD56</accession>
<gene>
    <name evidence="1" type="ORF">J1N35_040058</name>
</gene>
<proteinExistence type="predicted"/>
<dbReference type="OrthoDB" id="1434716at2759"/>
<evidence type="ECO:0000313" key="2">
    <source>
        <dbReference type="Proteomes" id="UP000828251"/>
    </source>
</evidence>